<dbReference type="InterPro" id="IPR014748">
    <property type="entry name" value="Enoyl-CoA_hydra_C"/>
</dbReference>
<dbReference type="RefSeq" id="WP_013259816.1">
    <property type="nucleotide sequence ID" value="NC_014365.1"/>
</dbReference>
<evidence type="ECO:0000313" key="3">
    <source>
        <dbReference type="EMBL" id="ADK86379.1"/>
    </source>
</evidence>
<dbReference type="OrthoDB" id="5365311at2"/>
<dbReference type="PANTHER" id="PTHR11941:SF130">
    <property type="entry name" value="ENOYL-COA HYDRATASE ECHA12-RELATED"/>
    <property type="match status" value="1"/>
</dbReference>
<dbReference type="HOGENOM" id="CLU_009834_7_2_7"/>
<keyword evidence="4" id="KW-1185">Reference proteome</keyword>
<organism evidence="3 4">
    <name type="scientific">Desulfarculus baarsii (strain ATCC 33931 / DSM 2075 / LMG 7858 / VKM B-1802 / 2st14)</name>
    <dbReference type="NCBI Taxonomy" id="644282"/>
    <lineage>
        <taxon>Bacteria</taxon>
        <taxon>Pseudomonadati</taxon>
        <taxon>Thermodesulfobacteriota</taxon>
        <taxon>Desulfarculia</taxon>
        <taxon>Desulfarculales</taxon>
        <taxon>Desulfarculaceae</taxon>
        <taxon>Desulfarculus</taxon>
    </lineage>
</organism>
<dbReference type="PANTHER" id="PTHR11941">
    <property type="entry name" value="ENOYL-COA HYDRATASE-RELATED"/>
    <property type="match status" value="1"/>
</dbReference>
<reference evidence="3 4" key="1">
    <citation type="journal article" date="2010" name="Stand. Genomic Sci.">
        <title>Complete genome sequence of Desulfarculus baarsii type strain (2st14).</title>
        <authorList>
            <person name="Sun H."/>
            <person name="Spring S."/>
            <person name="Lapidus A."/>
            <person name="Davenport K."/>
            <person name="Del Rio T.G."/>
            <person name="Tice H."/>
            <person name="Nolan M."/>
            <person name="Copeland A."/>
            <person name="Cheng J.F."/>
            <person name="Lucas S."/>
            <person name="Tapia R."/>
            <person name="Goodwin L."/>
            <person name="Pitluck S."/>
            <person name="Ivanova N."/>
            <person name="Pagani I."/>
            <person name="Mavromatis K."/>
            <person name="Ovchinnikova G."/>
            <person name="Pati A."/>
            <person name="Chen A."/>
            <person name="Palaniappan K."/>
            <person name="Hauser L."/>
            <person name="Chang Y.J."/>
            <person name="Jeffries C.D."/>
            <person name="Detter J.C."/>
            <person name="Han C."/>
            <person name="Rohde M."/>
            <person name="Brambilla E."/>
            <person name="Goker M."/>
            <person name="Woyke T."/>
            <person name="Bristow J."/>
            <person name="Eisen J.A."/>
            <person name="Markowitz V."/>
            <person name="Hugenholtz P."/>
            <person name="Kyrpides N.C."/>
            <person name="Klenk H.P."/>
            <person name="Land M."/>
        </authorList>
    </citation>
    <scope>NUCLEOTIDE SEQUENCE [LARGE SCALE GENOMIC DNA]</scope>
    <source>
        <strain evidence="4">ATCC 33931 / DSM 2075 / LMG 7858 / VKM B-1802 / 2st14</strain>
    </source>
</reference>
<gene>
    <name evidence="3" type="ordered locus">Deba_3026</name>
</gene>
<keyword evidence="2" id="KW-0456">Lyase</keyword>
<dbReference type="eggNOG" id="COG1024">
    <property type="taxonomic scope" value="Bacteria"/>
</dbReference>
<dbReference type="InterPro" id="IPR001753">
    <property type="entry name" value="Enoyl-CoA_hydra/iso"/>
</dbReference>
<name>E1QLE4_DESB2</name>
<sequence length="257" mass="28368">MERYETLLYEVADDIGVLTLNRPKVLNAINDQMIEELFDFWSRRRWEAEPRVIVITAAGEKGFCAGLDLKSFLPKAAEFDMARFYRFQAKLARVWLAMRQAPQPIVCCVFGAAVGAGFSIAMASDLRVIAPDARFAASYINVGFGGSDMAASYFLPRLIGAGRAYEFLLTGDFLGAAVAEGLGLVSRVVEADQLLPTAMELARKMCRKNPLGLRLTKEAINVNLDCGGLEQALIMEDRNQAMCFGTIRYEGQAVDTR</sequence>
<accession>E1QLE4</accession>
<evidence type="ECO:0000256" key="1">
    <source>
        <dbReference type="ARBA" id="ARBA00005254"/>
    </source>
</evidence>
<dbReference type="EMBL" id="CP002085">
    <property type="protein sequence ID" value="ADK86379.1"/>
    <property type="molecule type" value="Genomic_DNA"/>
</dbReference>
<dbReference type="Gene3D" id="3.90.226.10">
    <property type="entry name" value="2-enoyl-CoA Hydratase, Chain A, domain 1"/>
    <property type="match status" value="1"/>
</dbReference>
<dbReference type="Gene3D" id="1.10.12.10">
    <property type="entry name" value="Lyase 2-enoyl-coa Hydratase, Chain A, domain 2"/>
    <property type="match status" value="1"/>
</dbReference>
<evidence type="ECO:0000256" key="2">
    <source>
        <dbReference type="ARBA" id="ARBA00023239"/>
    </source>
</evidence>
<dbReference type="InterPro" id="IPR029045">
    <property type="entry name" value="ClpP/crotonase-like_dom_sf"/>
</dbReference>
<dbReference type="GO" id="GO:0006635">
    <property type="term" value="P:fatty acid beta-oxidation"/>
    <property type="evidence" value="ECO:0007669"/>
    <property type="project" value="TreeGrafter"/>
</dbReference>
<comment type="similarity">
    <text evidence="1">Belongs to the enoyl-CoA hydratase/isomerase family.</text>
</comment>
<dbReference type="STRING" id="644282.Deba_3026"/>
<dbReference type="Pfam" id="PF00378">
    <property type="entry name" value="ECH_1"/>
    <property type="match status" value="1"/>
</dbReference>
<dbReference type="AlphaFoldDB" id="E1QLE4"/>
<dbReference type="GO" id="GO:0016829">
    <property type="term" value="F:lyase activity"/>
    <property type="evidence" value="ECO:0007669"/>
    <property type="project" value="UniProtKB-KW"/>
</dbReference>
<dbReference type="CDD" id="cd06558">
    <property type="entry name" value="crotonase-like"/>
    <property type="match status" value="1"/>
</dbReference>
<dbReference type="SUPFAM" id="SSF52096">
    <property type="entry name" value="ClpP/crotonase"/>
    <property type="match status" value="1"/>
</dbReference>
<proteinExistence type="inferred from homology"/>
<dbReference type="Proteomes" id="UP000009047">
    <property type="component" value="Chromosome"/>
</dbReference>
<evidence type="ECO:0000313" key="4">
    <source>
        <dbReference type="Proteomes" id="UP000009047"/>
    </source>
</evidence>
<protein>
    <submittedName>
        <fullName evidence="3">Enoyl-CoA hydratase/isomerase</fullName>
    </submittedName>
</protein>
<dbReference type="KEGG" id="dbr:Deba_3026"/>